<dbReference type="GO" id="GO:0003824">
    <property type="term" value="F:catalytic activity"/>
    <property type="evidence" value="ECO:0007669"/>
    <property type="project" value="InterPro"/>
</dbReference>
<dbReference type="SFLD" id="SFLDG01067">
    <property type="entry name" value="SPASM/twitch_domain_containing"/>
    <property type="match status" value="1"/>
</dbReference>
<dbReference type="PANTHER" id="PTHR11228:SF7">
    <property type="entry name" value="PQQA PEPTIDE CYCLASE"/>
    <property type="match status" value="1"/>
</dbReference>
<proteinExistence type="predicted"/>
<evidence type="ECO:0000313" key="8">
    <source>
        <dbReference type="EMBL" id="PJA62828.1"/>
    </source>
</evidence>
<dbReference type="InterPro" id="IPR007197">
    <property type="entry name" value="rSAM"/>
</dbReference>
<evidence type="ECO:0000313" key="9">
    <source>
        <dbReference type="Proteomes" id="UP000229026"/>
    </source>
</evidence>
<evidence type="ECO:0000256" key="5">
    <source>
        <dbReference type="ARBA" id="ARBA00023004"/>
    </source>
</evidence>
<dbReference type="AlphaFoldDB" id="A0A2M7YIN0"/>
<dbReference type="Pfam" id="PF04055">
    <property type="entry name" value="Radical_SAM"/>
    <property type="match status" value="1"/>
</dbReference>
<keyword evidence="4" id="KW-0479">Metal-binding</keyword>
<keyword evidence="3" id="KW-0949">S-adenosyl-L-methionine</keyword>
<keyword evidence="5" id="KW-0408">Iron</keyword>
<dbReference type="InterPro" id="IPR050377">
    <property type="entry name" value="Radical_SAM_PqqE_MftC-like"/>
</dbReference>
<dbReference type="CDD" id="cd01335">
    <property type="entry name" value="Radical_SAM"/>
    <property type="match status" value="1"/>
</dbReference>
<dbReference type="GO" id="GO:0051539">
    <property type="term" value="F:4 iron, 4 sulfur cluster binding"/>
    <property type="evidence" value="ECO:0007669"/>
    <property type="project" value="UniProtKB-KW"/>
</dbReference>
<dbReference type="PROSITE" id="PS51918">
    <property type="entry name" value="RADICAL_SAM"/>
    <property type="match status" value="1"/>
</dbReference>
<dbReference type="CDD" id="cd21109">
    <property type="entry name" value="SPASM"/>
    <property type="match status" value="1"/>
</dbReference>
<organism evidence="8 9">
    <name type="scientific">Candidatus Portnoybacteria bacterium CG_4_9_14_3_um_filter_44_9</name>
    <dbReference type="NCBI Taxonomy" id="1974806"/>
    <lineage>
        <taxon>Bacteria</taxon>
        <taxon>Candidatus Portnoyibacteriota</taxon>
    </lineage>
</organism>
<accession>A0A2M7YIN0</accession>
<dbReference type="Gene3D" id="3.20.20.70">
    <property type="entry name" value="Aldolase class I"/>
    <property type="match status" value="1"/>
</dbReference>
<name>A0A2M7YIN0_9BACT</name>
<evidence type="ECO:0000256" key="6">
    <source>
        <dbReference type="ARBA" id="ARBA00023014"/>
    </source>
</evidence>
<comment type="cofactor">
    <cofactor evidence="1">
        <name>[4Fe-4S] cluster</name>
        <dbReference type="ChEBI" id="CHEBI:49883"/>
    </cofactor>
</comment>
<dbReference type="GO" id="GO:0046872">
    <property type="term" value="F:metal ion binding"/>
    <property type="evidence" value="ECO:0007669"/>
    <property type="project" value="UniProtKB-KW"/>
</dbReference>
<sequence length="386" mass="44294">MLTKFKKNIRKIPVVSGLAKLVYDWRQEKRLRKKVAGFLAAGSLPYASIAPPQYTVGYEPTIRCNLRCKMCYQGQTRALRRSELGTDEVMEIFEKLKRKTAAIKLVGGEPMVRDDILKLLNFWYKNNTRTILQTNCTLINANNIKTIKQLTNITDVLTSLDGPPELHDVIRGVPGAFDKLKQAIELLKKSRPDIPITVFATILPWDNLDDLLRLIDVVKGLGLGTLNLIFEQVYSAEEVRAAKNVFTNIFGWSEDNYRLNTQVKESFFPVGFSAAKFKNKLKEARFYGLKKGCFVNFVPFNYYRQPAKYLNGGPGRPFCLKLLAPELRVNQTGDVIWCDVIEKSFGNLLEKTPDQIWLSDEYQKFRNYLYKNSLPICRRCCKAMYV</sequence>
<dbReference type="InterPro" id="IPR017200">
    <property type="entry name" value="PqqE-like"/>
</dbReference>
<reference evidence="9" key="1">
    <citation type="submission" date="2017-09" db="EMBL/GenBank/DDBJ databases">
        <title>Depth-based differentiation of microbial function through sediment-hosted aquifers and enrichment of novel symbionts in the deep terrestrial subsurface.</title>
        <authorList>
            <person name="Probst A.J."/>
            <person name="Ladd B."/>
            <person name="Jarett J.K."/>
            <person name="Geller-Mcgrath D.E."/>
            <person name="Sieber C.M.K."/>
            <person name="Emerson J.B."/>
            <person name="Anantharaman K."/>
            <person name="Thomas B.C."/>
            <person name="Malmstrom R."/>
            <person name="Stieglmeier M."/>
            <person name="Klingl A."/>
            <person name="Woyke T."/>
            <person name="Ryan C.M."/>
            <person name="Banfield J.F."/>
        </authorList>
    </citation>
    <scope>NUCLEOTIDE SEQUENCE [LARGE SCALE GENOMIC DNA]</scope>
</reference>
<evidence type="ECO:0000256" key="1">
    <source>
        <dbReference type="ARBA" id="ARBA00001966"/>
    </source>
</evidence>
<evidence type="ECO:0000256" key="4">
    <source>
        <dbReference type="ARBA" id="ARBA00022723"/>
    </source>
</evidence>
<dbReference type="InterPro" id="IPR013785">
    <property type="entry name" value="Aldolase_TIM"/>
</dbReference>
<dbReference type="Pfam" id="PF13186">
    <property type="entry name" value="SPASM"/>
    <property type="match status" value="1"/>
</dbReference>
<dbReference type="Proteomes" id="UP000229026">
    <property type="component" value="Unassembled WGS sequence"/>
</dbReference>
<keyword evidence="2" id="KW-0004">4Fe-4S</keyword>
<dbReference type="SUPFAM" id="SSF102114">
    <property type="entry name" value="Radical SAM enzymes"/>
    <property type="match status" value="1"/>
</dbReference>
<dbReference type="EMBL" id="PFWH01000142">
    <property type="protein sequence ID" value="PJA62828.1"/>
    <property type="molecule type" value="Genomic_DNA"/>
</dbReference>
<feature type="domain" description="Radical SAM core" evidence="7">
    <location>
        <begin position="50"/>
        <end position="260"/>
    </location>
</feature>
<dbReference type="SFLD" id="SFLDS00029">
    <property type="entry name" value="Radical_SAM"/>
    <property type="match status" value="1"/>
</dbReference>
<dbReference type="PANTHER" id="PTHR11228">
    <property type="entry name" value="RADICAL SAM DOMAIN PROTEIN"/>
    <property type="match status" value="1"/>
</dbReference>
<dbReference type="InterPro" id="IPR058240">
    <property type="entry name" value="rSAM_sf"/>
</dbReference>
<dbReference type="InterPro" id="IPR023885">
    <property type="entry name" value="4Fe4S-binding_SPASM_dom"/>
</dbReference>
<gene>
    <name evidence="8" type="ORF">CO161_04370</name>
</gene>
<evidence type="ECO:0000256" key="2">
    <source>
        <dbReference type="ARBA" id="ARBA00022485"/>
    </source>
</evidence>
<dbReference type="PIRSF" id="PIRSF037420">
    <property type="entry name" value="PQQ_syn_pqqE"/>
    <property type="match status" value="1"/>
</dbReference>
<comment type="caution">
    <text evidence="8">The sequence shown here is derived from an EMBL/GenBank/DDBJ whole genome shotgun (WGS) entry which is preliminary data.</text>
</comment>
<protein>
    <recommendedName>
        <fullName evidence="7">Radical SAM core domain-containing protein</fullName>
    </recommendedName>
</protein>
<keyword evidence="6" id="KW-0411">Iron-sulfur</keyword>
<evidence type="ECO:0000259" key="7">
    <source>
        <dbReference type="PROSITE" id="PS51918"/>
    </source>
</evidence>
<evidence type="ECO:0000256" key="3">
    <source>
        <dbReference type="ARBA" id="ARBA00022691"/>
    </source>
</evidence>